<evidence type="ECO:0000259" key="1">
    <source>
        <dbReference type="Pfam" id="PF12972"/>
    </source>
</evidence>
<dbReference type="AlphaFoldDB" id="A0A8D9A9P9"/>
<name>A0A8D9A9P9_9HEMI</name>
<organism evidence="2">
    <name type="scientific">Cacopsylla melanoneura</name>
    <dbReference type="NCBI Taxonomy" id="428564"/>
    <lineage>
        <taxon>Eukaryota</taxon>
        <taxon>Metazoa</taxon>
        <taxon>Ecdysozoa</taxon>
        <taxon>Arthropoda</taxon>
        <taxon>Hexapoda</taxon>
        <taxon>Insecta</taxon>
        <taxon>Pterygota</taxon>
        <taxon>Neoptera</taxon>
        <taxon>Paraneoptera</taxon>
        <taxon>Hemiptera</taxon>
        <taxon>Sternorrhyncha</taxon>
        <taxon>Psylloidea</taxon>
        <taxon>Psyllidae</taxon>
        <taxon>Psyllinae</taxon>
        <taxon>Cacopsylla</taxon>
    </lineage>
</organism>
<sequence length="241" mass="27761">MLNESHSVNYSSNYNYDLMLNSPNSSNYNYDLMLNESHPVNYSSNYNYDLVDITRQSLQVIFFQRFKILLDGFQTQNSIKFSAARDDMIQILRDLNEILGTEKKFLLGVWLNSAKSAASNVLESHIMEQNARNQITLWGPTGEIVDYANKQWSGVVSSYFLPRWTLFLDYLNTSLATNTSFDQNKYNTDVLNNVEKPFTYSLETYPDTPSGDSYQIAKKLYQYWIPKVSASQNLSPFATLS</sequence>
<dbReference type="PANTHER" id="PTHR12872">
    <property type="entry name" value="ALPHA-N-ACETYLGLUCOSAMINIDASE"/>
    <property type="match status" value="1"/>
</dbReference>
<proteinExistence type="predicted"/>
<dbReference type="InterPro" id="IPR024732">
    <property type="entry name" value="NAGLU_C"/>
</dbReference>
<dbReference type="Pfam" id="PF12972">
    <property type="entry name" value="NAGLU_C"/>
    <property type="match status" value="1"/>
</dbReference>
<dbReference type="EMBL" id="HBUF01558911">
    <property type="protein sequence ID" value="CAG6761341.1"/>
    <property type="molecule type" value="Transcribed_RNA"/>
</dbReference>
<reference evidence="2" key="1">
    <citation type="submission" date="2021-05" db="EMBL/GenBank/DDBJ databases">
        <authorList>
            <person name="Alioto T."/>
            <person name="Alioto T."/>
            <person name="Gomez Garrido J."/>
        </authorList>
    </citation>
    <scope>NUCLEOTIDE SEQUENCE</scope>
</reference>
<dbReference type="InterPro" id="IPR007781">
    <property type="entry name" value="NAGLU"/>
</dbReference>
<dbReference type="PANTHER" id="PTHR12872:SF1">
    <property type="entry name" value="ALPHA-N-ACETYLGLUCOSAMINIDASE"/>
    <property type="match status" value="1"/>
</dbReference>
<evidence type="ECO:0000313" key="2">
    <source>
        <dbReference type="EMBL" id="CAG6761341.1"/>
    </source>
</evidence>
<feature type="domain" description="Alpha-N-acetylglucosaminidase C-terminal" evidence="1">
    <location>
        <begin position="29"/>
        <end position="222"/>
    </location>
</feature>
<accession>A0A8D9A9P9</accession>
<protein>
    <submittedName>
        <fullName evidence="2">Alpha-N-acetylglucosaminidase</fullName>
    </submittedName>
</protein>
<dbReference type="Gene3D" id="1.20.120.670">
    <property type="entry name" value="N-acetyl-b-d-glucoasminidase"/>
    <property type="match status" value="1"/>
</dbReference>